<dbReference type="InterPro" id="IPR002429">
    <property type="entry name" value="CcO_II-like_C"/>
</dbReference>
<feature type="signal peptide" evidence="20">
    <location>
        <begin position="1"/>
        <end position="23"/>
    </location>
</feature>
<evidence type="ECO:0000256" key="11">
    <source>
        <dbReference type="ARBA" id="ARBA00022989"/>
    </source>
</evidence>
<feature type="chain" id="PRO_5020251437" description="cytochrome-c oxidase" evidence="20">
    <location>
        <begin position="24"/>
        <end position="329"/>
    </location>
</feature>
<accession>A0A4R5U9S3</accession>
<dbReference type="Proteomes" id="UP000295238">
    <property type="component" value="Unassembled WGS sequence"/>
</dbReference>
<evidence type="ECO:0000256" key="1">
    <source>
        <dbReference type="ARBA" id="ARBA00004141"/>
    </source>
</evidence>
<evidence type="ECO:0000256" key="15">
    <source>
        <dbReference type="ARBA" id="ARBA00024688"/>
    </source>
</evidence>
<evidence type="ECO:0000256" key="4">
    <source>
        <dbReference type="ARBA" id="ARBA00022448"/>
    </source>
</evidence>
<dbReference type="GO" id="GO:0020037">
    <property type="term" value="F:heme binding"/>
    <property type="evidence" value="ECO:0007669"/>
    <property type="project" value="InterPro"/>
</dbReference>
<evidence type="ECO:0000256" key="19">
    <source>
        <dbReference type="SAM" id="Phobius"/>
    </source>
</evidence>
<dbReference type="PANTHER" id="PTHR22888:SF9">
    <property type="entry name" value="CYTOCHROME C OXIDASE SUBUNIT 2"/>
    <property type="match status" value="1"/>
</dbReference>
<evidence type="ECO:0000256" key="17">
    <source>
        <dbReference type="ARBA" id="ARBA00047816"/>
    </source>
</evidence>
<dbReference type="InterPro" id="IPR036909">
    <property type="entry name" value="Cyt_c-like_dom_sf"/>
</dbReference>
<dbReference type="PROSITE" id="PS51257">
    <property type="entry name" value="PROKAR_LIPOPROTEIN"/>
    <property type="match status" value="1"/>
</dbReference>
<proteinExistence type="inferred from homology"/>
<dbReference type="PROSITE" id="PS00078">
    <property type="entry name" value="COX2"/>
    <property type="match status" value="1"/>
</dbReference>
<comment type="function">
    <text evidence="15">Subunits I and II form the functional core of the enzyme complex. Electrons originating in cytochrome c are transferred via heme a and Cu(A) to the binuclear center formed by heme a3 and Cu(B).</text>
</comment>
<dbReference type="InterPro" id="IPR009056">
    <property type="entry name" value="Cyt_c-like_dom"/>
</dbReference>
<feature type="domain" description="Cytochrome c" evidence="22">
    <location>
        <begin position="238"/>
        <end position="329"/>
    </location>
</feature>
<dbReference type="SUPFAM" id="SSF49503">
    <property type="entry name" value="Cupredoxins"/>
    <property type="match status" value="1"/>
</dbReference>
<evidence type="ECO:0000256" key="6">
    <source>
        <dbReference type="ARBA" id="ARBA00022660"/>
    </source>
</evidence>
<keyword evidence="12 18" id="KW-0408">Iron</keyword>
<reference evidence="23 24" key="1">
    <citation type="submission" date="2019-03" db="EMBL/GenBank/DDBJ databases">
        <title>Rhizobium sp. nov., an bacterium isolated from biocrust in Mu Us Desert.</title>
        <authorList>
            <person name="Lixiong L."/>
        </authorList>
    </citation>
    <scope>NUCLEOTIDE SEQUENCE [LARGE SCALE GENOMIC DNA]</scope>
    <source>
        <strain evidence="23 24">SPY-1</strain>
    </source>
</reference>
<keyword evidence="6" id="KW-0679">Respiratory chain</keyword>
<dbReference type="SUPFAM" id="SSF46626">
    <property type="entry name" value="Cytochrome c"/>
    <property type="match status" value="1"/>
</dbReference>
<dbReference type="InterPro" id="IPR036257">
    <property type="entry name" value="Cyt_c_oxidase_su2_TM_sf"/>
</dbReference>
<dbReference type="PROSITE" id="PS51007">
    <property type="entry name" value="CYTC"/>
    <property type="match status" value="1"/>
</dbReference>
<dbReference type="GO" id="GO:0016020">
    <property type="term" value="C:membrane"/>
    <property type="evidence" value="ECO:0007669"/>
    <property type="project" value="UniProtKB-SubCell"/>
</dbReference>
<dbReference type="SUPFAM" id="SSF81464">
    <property type="entry name" value="Cytochrome c oxidase subunit II-like, transmembrane region"/>
    <property type="match status" value="1"/>
</dbReference>
<dbReference type="Pfam" id="PF00034">
    <property type="entry name" value="Cytochrom_C"/>
    <property type="match status" value="1"/>
</dbReference>
<comment type="subcellular location">
    <subcellularLocation>
        <location evidence="1">Membrane</location>
        <topology evidence="1">Multi-pass membrane protein</topology>
    </subcellularLocation>
</comment>
<evidence type="ECO:0000256" key="9">
    <source>
        <dbReference type="ARBA" id="ARBA00022967"/>
    </source>
</evidence>
<protein>
    <recommendedName>
        <fullName evidence="3">cytochrome-c oxidase</fullName>
        <ecNumber evidence="3">7.1.1.9</ecNumber>
    </recommendedName>
    <alternativeName>
        <fullName evidence="16">Cytochrome aa3 subunit 2</fullName>
    </alternativeName>
</protein>
<dbReference type="InterPro" id="IPR045187">
    <property type="entry name" value="CcO_II"/>
</dbReference>
<feature type="transmembrane region" description="Helical" evidence="19">
    <location>
        <begin position="79"/>
        <end position="101"/>
    </location>
</feature>
<comment type="similarity">
    <text evidence="2">Belongs to the cytochrome c oxidase subunit 2 family.</text>
</comment>
<dbReference type="RefSeq" id="WP_133318081.1">
    <property type="nucleotide sequence ID" value="NZ_SMTL01000007.1"/>
</dbReference>
<keyword evidence="4" id="KW-0813">Transport</keyword>
<keyword evidence="8 18" id="KW-0479">Metal-binding</keyword>
<evidence type="ECO:0000256" key="18">
    <source>
        <dbReference type="PROSITE-ProRule" id="PRU00433"/>
    </source>
</evidence>
<evidence type="ECO:0000256" key="16">
    <source>
        <dbReference type="ARBA" id="ARBA00031399"/>
    </source>
</evidence>
<dbReference type="GO" id="GO:0016491">
    <property type="term" value="F:oxidoreductase activity"/>
    <property type="evidence" value="ECO:0007669"/>
    <property type="project" value="UniProtKB-KW"/>
</dbReference>
<evidence type="ECO:0000256" key="7">
    <source>
        <dbReference type="ARBA" id="ARBA00022692"/>
    </source>
</evidence>
<evidence type="ECO:0000256" key="2">
    <source>
        <dbReference type="ARBA" id="ARBA00007866"/>
    </source>
</evidence>
<feature type="domain" description="Cytochrome oxidase subunit II copper A binding" evidence="21">
    <location>
        <begin position="111"/>
        <end position="227"/>
    </location>
</feature>
<dbReference type="Pfam" id="PF00116">
    <property type="entry name" value="COX2"/>
    <property type="match status" value="1"/>
</dbReference>
<evidence type="ECO:0000256" key="3">
    <source>
        <dbReference type="ARBA" id="ARBA00012949"/>
    </source>
</evidence>
<dbReference type="InterPro" id="IPR008972">
    <property type="entry name" value="Cupredoxin"/>
</dbReference>
<dbReference type="InterPro" id="IPR014222">
    <property type="entry name" value="Cyt_c_oxidase_su2"/>
</dbReference>
<dbReference type="GO" id="GO:0005507">
    <property type="term" value="F:copper ion binding"/>
    <property type="evidence" value="ECO:0007669"/>
    <property type="project" value="InterPro"/>
</dbReference>
<dbReference type="InterPro" id="IPR034236">
    <property type="entry name" value="CuRO_CcO_Caa3_II"/>
</dbReference>
<dbReference type="InterPro" id="IPR001505">
    <property type="entry name" value="Copper_CuA"/>
</dbReference>
<evidence type="ECO:0000256" key="10">
    <source>
        <dbReference type="ARBA" id="ARBA00022982"/>
    </source>
</evidence>
<dbReference type="Gene3D" id="2.60.40.420">
    <property type="entry name" value="Cupredoxins - blue copper proteins"/>
    <property type="match status" value="1"/>
</dbReference>
<dbReference type="GO" id="GO:0004129">
    <property type="term" value="F:cytochrome-c oxidase activity"/>
    <property type="evidence" value="ECO:0007669"/>
    <property type="project" value="UniProtKB-EC"/>
</dbReference>
<dbReference type="OrthoDB" id="9781261at2"/>
<organism evidence="23 24">
    <name type="scientific">Rhizobium deserti</name>
    <dbReference type="NCBI Taxonomy" id="2547961"/>
    <lineage>
        <taxon>Bacteria</taxon>
        <taxon>Pseudomonadati</taxon>
        <taxon>Pseudomonadota</taxon>
        <taxon>Alphaproteobacteria</taxon>
        <taxon>Hyphomicrobiales</taxon>
        <taxon>Rhizobiaceae</taxon>
        <taxon>Rhizobium/Agrobacterium group</taxon>
        <taxon>Rhizobium</taxon>
    </lineage>
</organism>
<keyword evidence="11 19" id="KW-1133">Transmembrane helix</keyword>
<dbReference type="PANTHER" id="PTHR22888">
    <property type="entry name" value="CYTOCHROME C OXIDASE, SUBUNIT II"/>
    <property type="match status" value="1"/>
</dbReference>
<keyword evidence="10" id="KW-0249">Electron transport</keyword>
<evidence type="ECO:0000256" key="20">
    <source>
        <dbReference type="SAM" id="SignalP"/>
    </source>
</evidence>
<dbReference type="EC" id="7.1.1.9" evidence="3"/>
<keyword evidence="14 19" id="KW-0472">Membrane</keyword>
<keyword evidence="13" id="KW-0186">Copper</keyword>
<comment type="caution">
    <text evidence="23">The sequence shown here is derived from an EMBL/GenBank/DDBJ whole genome shotgun (WGS) entry which is preliminary data.</text>
</comment>
<keyword evidence="9" id="KW-1278">Translocase</keyword>
<evidence type="ECO:0000256" key="8">
    <source>
        <dbReference type="ARBA" id="ARBA00022723"/>
    </source>
</evidence>
<dbReference type="NCBIfam" id="TIGR02866">
    <property type="entry name" value="CoxB"/>
    <property type="match status" value="1"/>
</dbReference>
<dbReference type="GO" id="GO:0042773">
    <property type="term" value="P:ATP synthesis coupled electron transport"/>
    <property type="evidence" value="ECO:0007669"/>
    <property type="project" value="TreeGrafter"/>
</dbReference>
<feature type="transmembrane region" description="Helical" evidence="19">
    <location>
        <begin position="39"/>
        <end position="59"/>
    </location>
</feature>
<evidence type="ECO:0000259" key="21">
    <source>
        <dbReference type="PROSITE" id="PS50857"/>
    </source>
</evidence>
<dbReference type="Gene3D" id="1.10.287.90">
    <property type="match status" value="1"/>
</dbReference>
<dbReference type="AlphaFoldDB" id="A0A4R5U9S3"/>
<evidence type="ECO:0000256" key="12">
    <source>
        <dbReference type="ARBA" id="ARBA00023004"/>
    </source>
</evidence>
<evidence type="ECO:0000256" key="14">
    <source>
        <dbReference type="ARBA" id="ARBA00023136"/>
    </source>
</evidence>
<dbReference type="EMBL" id="SMTL01000007">
    <property type="protein sequence ID" value="TDK31365.1"/>
    <property type="molecule type" value="Genomic_DNA"/>
</dbReference>
<keyword evidence="24" id="KW-1185">Reference proteome</keyword>
<dbReference type="PROSITE" id="PS50857">
    <property type="entry name" value="COX2_CUA"/>
    <property type="match status" value="1"/>
</dbReference>
<evidence type="ECO:0000313" key="24">
    <source>
        <dbReference type="Proteomes" id="UP000295238"/>
    </source>
</evidence>
<keyword evidence="23" id="KW-0560">Oxidoreductase</keyword>
<dbReference type="CDD" id="cd04213">
    <property type="entry name" value="CuRO_CcO_Caa3_II"/>
    <property type="match status" value="1"/>
</dbReference>
<keyword evidence="5 18" id="KW-0349">Heme</keyword>
<comment type="catalytic activity">
    <reaction evidence="17">
        <text>4 Fe(II)-[cytochrome c] + O2 + 8 H(+)(in) = 4 Fe(III)-[cytochrome c] + 2 H2O + 4 H(+)(out)</text>
        <dbReference type="Rhea" id="RHEA:11436"/>
        <dbReference type="Rhea" id="RHEA-COMP:10350"/>
        <dbReference type="Rhea" id="RHEA-COMP:14399"/>
        <dbReference type="ChEBI" id="CHEBI:15377"/>
        <dbReference type="ChEBI" id="CHEBI:15378"/>
        <dbReference type="ChEBI" id="CHEBI:15379"/>
        <dbReference type="ChEBI" id="CHEBI:29033"/>
        <dbReference type="ChEBI" id="CHEBI:29034"/>
        <dbReference type="EC" id="7.1.1.9"/>
    </reaction>
</comment>
<name>A0A4R5U9S3_9HYPH</name>
<keyword evidence="7 19" id="KW-0812">Transmembrane</keyword>
<sequence length="329" mass="35805">MKTSRFLFPLLVLLSGCSGGVQSALNAQGHSAVALKDLIIFIVLVCTAVWLAVVLVMAWALMRRHKRQEGEAAERKMTIAVSVAIVMTVLIVGVLTFASFLTTRSLYSGTDATVTIRVRAQQWWWQFIYDNADPSIAFQTANEFHIPVGKDVRLQLEAVDVIHSFWVPSLAGKQDNIPGRENVLTLRADKPGVYRGQCAEFCGLQHSHMAFLVVAEEEADYQRWAAQQRQAAVQPVSAEAAAGRDVFMSKPCAACHTVRGTQASGTSGPDLTHVGSRSTIAAGLLETTRGSLAAWIADPQTLKPGNNMPIVPLTSDELRQISAYMEGLK</sequence>
<evidence type="ECO:0000256" key="13">
    <source>
        <dbReference type="ARBA" id="ARBA00023008"/>
    </source>
</evidence>
<evidence type="ECO:0000256" key="5">
    <source>
        <dbReference type="ARBA" id="ARBA00022617"/>
    </source>
</evidence>
<evidence type="ECO:0000259" key="22">
    <source>
        <dbReference type="PROSITE" id="PS51007"/>
    </source>
</evidence>
<evidence type="ECO:0000313" key="23">
    <source>
        <dbReference type="EMBL" id="TDK31365.1"/>
    </source>
</evidence>
<keyword evidence="20" id="KW-0732">Signal</keyword>
<gene>
    <name evidence="23" type="primary">coxB</name>
    <name evidence="23" type="ORF">E2F50_20745</name>
</gene>